<evidence type="ECO:0000256" key="6">
    <source>
        <dbReference type="ARBA" id="ARBA00023163"/>
    </source>
</evidence>
<comment type="caution">
    <text evidence="9">The sequence shown here is derived from an EMBL/GenBank/DDBJ whole genome shotgun (WGS) entry which is preliminary data.</text>
</comment>
<dbReference type="Pfam" id="PF00216">
    <property type="entry name" value="Bac_DNA_binding"/>
    <property type="match status" value="1"/>
</dbReference>
<dbReference type="PANTHER" id="PTHR33175">
    <property type="entry name" value="DNA-BINDING PROTEIN HU"/>
    <property type="match status" value="1"/>
</dbReference>
<dbReference type="EMBL" id="JACRDE010000387">
    <property type="protein sequence ID" value="MBI5250769.1"/>
    <property type="molecule type" value="Genomic_DNA"/>
</dbReference>
<dbReference type="Gene3D" id="4.10.520.10">
    <property type="entry name" value="IHF-like DNA-binding proteins"/>
    <property type="match status" value="1"/>
</dbReference>
<dbReference type="InterPro" id="IPR010992">
    <property type="entry name" value="IHF-like_DNA-bd_dom_sf"/>
</dbReference>
<dbReference type="InterPro" id="IPR000119">
    <property type="entry name" value="Hist_DNA-bd"/>
</dbReference>
<dbReference type="GO" id="GO:0003677">
    <property type="term" value="F:DNA binding"/>
    <property type="evidence" value="ECO:0007669"/>
    <property type="project" value="UniProtKB-KW"/>
</dbReference>
<gene>
    <name evidence="9" type="ORF">HY912_14860</name>
</gene>
<keyword evidence="4" id="KW-0805">Transcription regulation</keyword>
<dbReference type="SUPFAM" id="SSF47729">
    <property type="entry name" value="IHF-like DNA-binding proteins"/>
    <property type="match status" value="1"/>
</dbReference>
<keyword evidence="5" id="KW-0238">DNA-binding</keyword>
<evidence type="ECO:0000313" key="9">
    <source>
        <dbReference type="EMBL" id="MBI5250769.1"/>
    </source>
</evidence>
<keyword evidence="3" id="KW-0810">Translation regulation</keyword>
<dbReference type="GO" id="GO:0009893">
    <property type="term" value="P:positive regulation of metabolic process"/>
    <property type="evidence" value="ECO:0007669"/>
    <property type="project" value="UniProtKB-ARBA"/>
</dbReference>
<evidence type="ECO:0000256" key="1">
    <source>
        <dbReference type="ARBA" id="ARBA00010529"/>
    </source>
</evidence>
<dbReference type="GO" id="GO:0006355">
    <property type="term" value="P:regulation of DNA-templated transcription"/>
    <property type="evidence" value="ECO:0007669"/>
    <property type="project" value="InterPro"/>
</dbReference>
<proteinExistence type="inferred from homology"/>
<dbReference type="Proteomes" id="UP000807825">
    <property type="component" value="Unassembled WGS sequence"/>
</dbReference>
<reference evidence="9" key="1">
    <citation type="submission" date="2020-07" db="EMBL/GenBank/DDBJ databases">
        <title>Huge and variable diversity of episymbiotic CPR bacteria and DPANN archaea in groundwater ecosystems.</title>
        <authorList>
            <person name="He C.Y."/>
            <person name="Keren R."/>
            <person name="Whittaker M."/>
            <person name="Farag I.F."/>
            <person name="Doudna J."/>
            <person name="Cate J.H.D."/>
            <person name="Banfield J.F."/>
        </authorList>
    </citation>
    <scope>NUCLEOTIDE SEQUENCE</scope>
    <source>
        <strain evidence="9">NC_groundwater_1664_Pr3_B-0.1um_52_9</strain>
    </source>
</reference>
<dbReference type="AlphaFoldDB" id="A0A9D6Z4A1"/>
<keyword evidence="7" id="KW-0233">DNA recombination</keyword>
<dbReference type="SMART" id="SM00411">
    <property type="entry name" value="BHL"/>
    <property type="match status" value="1"/>
</dbReference>
<keyword evidence="6" id="KW-0804">Transcription</keyword>
<evidence type="ECO:0000256" key="3">
    <source>
        <dbReference type="ARBA" id="ARBA00022845"/>
    </source>
</evidence>
<evidence type="ECO:0000313" key="10">
    <source>
        <dbReference type="Proteomes" id="UP000807825"/>
    </source>
</evidence>
<dbReference type="PRINTS" id="PR01727">
    <property type="entry name" value="DNABINDINGHU"/>
</dbReference>
<sequence length="97" mass="10857">MTLTKADIAKKIADDCGFMKGEATEIVEKLLDIIKQRLIEGEDVMISGFGKWTVKAKHSRRGRNPQTGEELILDARRVVTWKYSPVLKKAVNASPSK</sequence>
<dbReference type="GO" id="GO:0005829">
    <property type="term" value="C:cytosol"/>
    <property type="evidence" value="ECO:0007669"/>
    <property type="project" value="TreeGrafter"/>
</dbReference>
<dbReference type="PANTHER" id="PTHR33175:SF2">
    <property type="entry name" value="INTEGRATION HOST FACTOR SUBUNIT ALPHA"/>
    <property type="match status" value="1"/>
</dbReference>
<evidence type="ECO:0000256" key="4">
    <source>
        <dbReference type="ARBA" id="ARBA00023015"/>
    </source>
</evidence>
<comment type="similarity">
    <text evidence="1 8">Belongs to the bacterial histone-like protein family.</text>
</comment>
<name>A0A9D6Z4A1_9BACT</name>
<accession>A0A9D6Z4A1</accession>
<evidence type="ECO:0000256" key="7">
    <source>
        <dbReference type="ARBA" id="ARBA00023172"/>
    </source>
</evidence>
<dbReference type="CDD" id="cd13835">
    <property type="entry name" value="IHF_A"/>
    <property type="match status" value="1"/>
</dbReference>
<evidence type="ECO:0000256" key="5">
    <source>
        <dbReference type="ARBA" id="ARBA00023125"/>
    </source>
</evidence>
<protein>
    <recommendedName>
        <fullName evidence="2">Integration host factor subunit alpha</fullName>
    </recommendedName>
</protein>
<organism evidence="9 10">
    <name type="scientific">Desulfomonile tiedjei</name>
    <dbReference type="NCBI Taxonomy" id="2358"/>
    <lineage>
        <taxon>Bacteria</taxon>
        <taxon>Pseudomonadati</taxon>
        <taxon>Thermodesulfobacteriota</taxon>
        <taxon>Desulfomonilia</taxon>
        <taxon>Desulfomonilales</taxon>
        <taxon>Desulfomonilaceae</taxon>
        <taxon>Desulfomonile</taxon>
    </lineage>
</organism>
<evidence type="ECO:0000256" key="8">
    <source>
        <dbReference type="RuleBase" id="RU003939"/>
    </source>
</evidence>
<evidence type="ECO:0000256" key="2">
    <source>
        <dbReference type="ARBA" id="ARBA00018329"/>
    </source>
</evidence>
<dbReference type="InterPro" id="IPR005684">
    <property type="entry name" value="IHF_alpha"/>
</dbReference>
<dbReference type="GO" id="GO:0030527">
    <property type="term" value="F:structural constituent of chromatin"/>
    <property type="evidence" value="ECO:0007669"/>
    <property type="project" value="InterPro"/>
</dbReference>
<dbReference type="GO" id="GO:0006310">
    <property type="term" value="P:DNA recombination"/>
    <property type="evidence" value="ECO:0007669"/>
    <property type="project" value="UniProtKB-KW"/>
</dbReference>
<dbReference type="GO" id="GO:0006417">
    <property type="term" value="P:regulation of translation"/>
    <property type="evidence" value="ECO:0007669"/>
    <property type="project" value="UniProtKB-KW"/>
</dbReference>